<reference evidence="1" key="1">
    <citation type="submission" date="2023-03" db="EMBL/GenBank/DDBJ databases">
        <title>Massive genome expansion in bonnet fungi (Mycena s.s.) driven by repeated elements and novel gene families across ecological guilds.</title>
        <authorList>
            <consortium name="Lawrence Berkeley National Laboratory"/>
            <person name="Harder C.B."/>
            <person name="Miyauchi S."/>
            <person name="Viragh M."/>
            <person name="Kuo A."/>
            <person name="Thoen E."/>
            <person name="Andreopoulos B."/>
            <person name="Lu D."/>
            <person name="Skrede I."/>
            <person name="Drula E."/>
            <person name="Henrissat B."/>
            <person name="Morin E."/>
            <person name="Kohler A."/>
            <person name="Barry K."/>
            <person name="LaButti K."/>
            <person name="Morin E."/>
            <person name="Salamov A."/>
            <person name="Lipzen A."/>
            <person name="Mereny Z."/>
            <person name="Hegedus B."/>
            <person name="Baldrian P."/>
            <person name="Stursova M."/>
            <person name="Weitz H."/>
            <person name="Taylor A."/>
            <person name="Grigoriev I.V."/>
            <person name="Nagy L.G."/>
            <person name="Martin F."/>
            <person name="Kauserud H."/>
        </authorList>
    </citation>
    <scope>NUCLEOTIDE SEQUENCE</scope>
    <source>
        <strain evidence="1">9144</strain>
    </source>
</reference>
<dbReference type="AlphaFoldDB" id="A0AAD6UPT3"/>
<gene>
    <name evidence="1" type="ORF">GGX14DRAFT_578570</name>
</gene>
<dbReference type="Proteomes" id="UP001219525">
    <property type="component" value="Unassembled WGS sequence"/>
</dbReference>
<comment type="caution">
    <text evidence="1">The sequence shown here is derived from an EMBL/GenBank/DDBJ whole genome shotgun (WGS) entry which is preliminary data.</text>
</comment>
<name>A0AAD6UPT3_9AGAR</name>
<protein>
    <submittedName>
        <fullName evidence="1">Uncharacterized protein</fullName>
    </submittedName>
</protein>
<organism evidence="1 2">
    <name type="scientific">Mycena pura</name>
    <dbReference type="NCBI Taxonomy" id="153505"/>
    <lineage>
        <taxon>Eukaryota</taxon>
        <taxon>Fungi</taxon>
        <taxon>Dikarya</taxon>
        <taxon>Basidiomycota</taxon>
        <taxon>Agaricomycotina</taxon>
        <taxon>Agaricomycetes</taxon>
        <taxon>Agaricomycetidae</taxon>
        <taxon>Agaricales</taxon>
        <taxon>Marasmiineae</taxon>
        <taxon>Mycenaceae</taxon>
        <taxon>Mycena</taxon>
    </lineage>
</organism>
<evidence type="ECO:0000313" key="2">
    <source>
        <dbReference type="Proteomes" id="UP001219525"/>
    </source>
</evidence>
<keyword evidence="2" id="KW-1185">Reference proteome</keyword>
<evidence type="ECO:0000313" key="1">
    <source>
        <dbReference type="EMBL" id="KAJ7191835.1"/>
    </source>
</evidence>
<proteinExistence type="predicted"/>
<sequence>MRLSKCPGAVFRNHDVRAIAAFPVVQPHMRAAIPPYTTRLLRTLDALETRAATFMLGVRMLDALVARHAPKTTRVVWRWCMRSFGAIHWFVVPHILCGRVRASFRAEGQQLCGVERECKGTRGVRPLAVFPARSLCAMLDALVARQFYARTRQGQRGWSGAGACGRLVRAVADTKHNLQKKASSSILVVHDGSTDIPAGVGAVAMMNLGMLEALFPLPPDLSMIDSCFTIVPTRQHADLILSLESLESGENLRVESLDPFLRDLSCHVTYVDWNESSIPILTSDKQLSDANWLSLAWDDAIISILRGRGLEGYLTGTVVQQPNATFAGHPPSAEEWRLRDGIAKQPRDVSQAACEVPSYLGSHQEACMYKLRSLKLVSGSDIPVHIDTLTKLRTEAHHASAHCADTEYISIILASPSSPRPSCRSKGRVSHTK</sequence>
<dbReference type="EMBL" id="JARJCW010000127">
    <property type="protein sequence ID" value="KAJ7191835.1"/>
    <property type="molecule type" value="Genomic_DNA"/>
</dbReference>
<accession>A0AAD6UPT3</accession>